<reference evidence="3 4" key="1">
    <citation type="submission" date="2020-08" db="EMBL/GenBank/DDBJ databases">
        <title>Sequencing the genomes of 1000 actinobacteria strains.</title>
        <authorList>
            <person name="Klenk H.-P."/>
        </authorList>
    </citation>
    <scope>NUCLEOTIDE SEQUENCE [LARGE SCALE GENOMIC DNA]</scope>
    <source>
        <strain evidence="3 4">DSM 45784</strain>
    </source>
</reference>
<dbReference type="NCBIfam" id="NF004829">
    <property type="entry name" value="PRK06183.1-3"/>
    <property type="match status" value="1"/>
</dbReference>
<dbReference type="Gene3D" id="3.30.70.2450">
    <property type="match status" value="1"/>
</dbReference>
<dbReference type="Proteomes" id="UP000542210">
    <property type="component" value="Unassembled WGS sequence"/>
</dbReference>
<evidence type="ECO:0000313" key="4">
    <source>
        <dbReference type="Proteomes" id="UP000542210"/>
    </source>
</evidence>
<accession>A0A7W7GE98</accession>
<evidence type="ECO:0000313" key="3">
    <source>
        <dbReference type="EMBL" id="MBB4703826.1"/>
    </source>
</evidence>
<keyword evidence="4" id="KW-1185">Reference proteome</keyword>
<dbReference type="GO" id="GO:0071949">
    <property type="term" value="F:FAD binding"/>
    <property type="evidence" value="ECO:0007669"/>
    <property type="project" value="InterPro"/>
</dbReference>
<sequence length="499" mass="54304">MTHPTTATHDVIVAGAGPVGLALTRLLAMRGHRVALVDPNRVVCHHPRATHLDDETMRTLQTLGAADLEPRFLRQEGWQLRGADGSVFLTFEMPAQESDQGWFTDYQFHQPDFESRLRGLLVDGHVDLLLGAEVTGFTQTGDAVSVRVLDRRGGEERVLRAAYLVGADGANSFVRRGTGAEVEDLQGTQRSLIIDVHPFEHPPALPVTSGFINCEDERPVTYVPIFPPKLRFEFMLKDGDDAHALERPARAYDLLSRWLAPGSYRILRTDVYEWHARLVRGWRQGRVLLAGDAAHEMPPMLGQGMCSGLRDAMNLAWKLSAVLSGADAALLDTYESERAPHVRPYIVESARQSNMIEAFADPAARPEPGPAQVLERYRPLLGPGLVAAPGGIVGQLSPQPRTAEGVLLDDLVGYRFLVAGDRATIGGVSEETRAAWRRLGAVVLDEPPPALAAWLASHGADAVIVRPDRYTQAALAGAAALDEATRALSERLLPARAAA</sequence>
<evidence type="ECO:0000259" key="2">
    <source>
        <dbReference type="Pfam" id="PF01494"/>
    </source>
</evidence>
<dbReference type="InterPro" id="IPR036188">
    <property type="entry name" value="FAD/NAD-bd_sf"/>
</dbReference>
<keyword evidence="1 3" id="KW-0560">Oxidoreductase</keyword>
<protein>
    <submittedName>
        <fullName evidence="3">3-(3-hydroxy-phenyl)propionate hydroxylase</fullName>
        <ecNumber evidence="3">1.14.13.127</ecNumber>
    </submittedName>
</protein>
<name>A0A7W7GE98_9ACTN</name>
<dbReference type="PANTHER" id="PTHR43476:SF3">
    <property type="entry name" value="FAD-BINDING MONOOXYGENASE"/>
    <property type="match status" value="1"/>
</dbReference>
<gene>
    <name evidence="3" type="ORF">BJ982_005370</name>
</gene>
<dbReference type="AlphaFoldDB" id="A0A7W7GE98"/>
<dbReference type="EC" id="1.14.13.127" evidence="3"/>
<dbReference type="Gene3D" id="3.50.50.60">
    <property type="entry name" value="FAD/NAD(P)-binding domain"/>
    <property type="match status" value="1"/>
</dbReference>
<dbReference type="EMBL" id="JACHND010000001">
    <property type="protein sequence ID" value="MBB4703826.1"/>
    <property type="molecule type" value="Genomic_DNA"/>
</dbReference>
<dbReference type="RefSeq" id="WP_184884477.1">
    <property type="nucleotide sequence ID" value="NZ_BOOV01000001.1"/>
</dbReference>
<dbReference type="SUPFAM" id="SSF51905">
    <property type="entry name" value="FAD/NAD(P)-binding domain"/>
    <property type="match status" value="1"/>
</dbReference>
<feature type="domain" description="FAD-binding" evidence="2">
    <location>
        <begin position="10"/>
        <end position="343"/>
    </location>
</feature>
<dbReference type="GO" id="GO:0019622">
    <property type="term" value="P:3-(3-hydroxy)phenylpropionate catabolic process"/>
    <property type="evidence" value="ECO:0007669"/>
    <property type="project" value="TreeGrafter"/>
</dbReference>
<dbReference type="PANTHER" id="PTHR43476">
    <property type="entry name" value="3-(3-HYDROXY-PHENYL)PROPIONATE/3-HYDROXYCINNAMIC ACID HYDROXYLASE"/>
    <property type="match status" value="1"/>
</dbReference>
<dbReference type="GO" id="GO:0008688">
    <property type="term" value="F:3-(3-hydroxyphenyl)propionate hydroxylase activity"/>
    <property type="evidence" value="ECO:0007669"/>
    <property type="project" value="UniProtKB-EC"/>
</dbReference>
<dbReference type="InterPro" id="IPR002938">
    <property type="entry name" value="FAD-bd"/>
</dbReference>
<proteinExistence type="predicted"/>
<dbReference type="InterPro" id="IPR050631">
    <property type="entry name" value="PheA/TfdB_FAD_monoxygenase"/>
</dbReference>
<dbReference type="PRINTS" id="PR00420">
    <property type="entry name" value="RNGMNOXGNASE"/>
</dbReference>
<comment type="caution">
    <text evidence="3">The sequence shown here is derived from an EMBL/GenBank/DDBJ whole genome shotgun (WGS) entry which is preliminary data.</text>
</comment>
<organism evidence="3 4">
    <name type="scientific">Sphaerisporangium siamense</name>
    <dbReference type="NCBI Taxonomy" id="795645"/>
    <lineage>
        <taxon>Bacteria</taxon>
        <taxon>Bacillati</taxon>
        <taxon>Actinomycetota</taxon>
        <taxon>Actinomycetes</taxon>
        <taxon>Streptosporangiales</taxon>
        <taxon>Streptosporangiaceae</taxon>
        <taxon>Sphaerisporangium</taxon>
    </lineage>
</organism>
<dbReference type="Pfam" id="PF01494">
    <property type="entry name" value="FAD_binding_3"/>
    <property type="match status" value="1"/>
</dbReference>
<evidence type="ECO:0000256" key="1">
    <source>
        <dbReference type="ARBA" id="ARBA00023002"/>
    </source>
</evidence>